<proteinExistence type="predicted"/>
<protein>
    <submittedName>
        <fullName evidence="2">Chromosome partitioning protein</fullName>
    </submittedName>
</protein>
<dbReference type="AlphaFoldDB" id="A0A2S6I9W2"/>
<dbReference type="InterPro" id="IPR050678">
    <property type="entry name" value="DNA_Partitioning_ATPase"/>
</dbReference>
<dbReference type="InterPro" id="IPR025669">
    <property type="entry name" value="AAA_dom"/>
</dbReference>
<dbReference type="FunFam" id="3.40.50.300:FF:000285">
    <property type="entry name" value="Sporulation initiation inhibitor Soj"/>
    <property type="match status" value="1"/>
</dbReference>
<dbReference type="PANTHER" id="PTHR13696:SF52">
    <property type="entry name" value="PARA FAMILY PROTEIN CT_582"/>
    <property type="match status" value="1"/>
</dbReference>
<dbReference type="Proteomes" id="UP000237662">
    <property type="component" value="Unassembled WGS sequence"/>
</dbReference>
<feature type="domain" description="AAA" evidence="1">
    <location>
        <begin position="3"/>
        <end position="179"/>
    </location>
</feature>
<gene>
    <name evidence="2" type="ORF">CLV84_1251</name>
</gene>
<dbReference type="EMBL" id="PTJC01000005">
    <property type="protein sequence ID" value="PPK88286.1"/>
    <property type="molecule type" value="Genomic_DNA"/>
</dbReference>
<keyword evidence="3" id="KW-1185">Reference proteome</keyword>
<dbReference type="PANTHER" id="PTHR13696">
    <property type="entry name" value="P-LOOP CONTAINING NUCLEOSIDE TRIPHOSPHATE HYDROLASE"/>
    <property type="match status" value="1"/>
</dbReference>
<name>A0A2S6I9W2_9BACT</name>
<sequence>MGKVVAIANQKGGVGKTTTTINLGASLAILERKVLIVDADPQANATSGVGIPAEDLEASIYEVLINGLDVNEVVYETETPNLHIVPSSINLVGAEVELINRFRREDVMRNSIIEPLRRHYDYILIDCLPSLGLLTINALTAADSVLIPVQCEYFALEGLTKLQSTIQLVQKQLNPKLEIEGILLSMYDQRLRLANMVVDSVRDTFGDEAFKTIIHRNARISEAPNMHLPVVMINAGSRGAKNFLSLAEEFLLKNGERITR</sequence>
<organism evidence="2 3">
    <name type="scientific">Neolewinella xylanilytica</name>
    <dbReference type="NCBI Taxonomy" id="1514080"/>
    <lineage>
        <taxon>Bacteria</taxon>
        <taxon>Pseudomonadati</taxon>
        <taxon>Bacteroidota</taxon>
        <taxon>Saprospiria</taxon>
        <taxon>Saprospirales</taxon>
        <taxon>Lewinellaceae</taxon>
        <taxon>Neolewinella</taxon>
    </lineage>
</organism>
<evidence type="ECO:0000259" key="1">
    <source>
        <dbReference type="Pfam" id="PF13614"/>
    </source>
</evidence>
<dbReference type="OrthoDB" id="9815116at2"/>
<dbReference type="Pfam" id="PF13614">
    <property type="entry name" value="AAA_31"/>
    <property type="match status" value="1"/>
</dbReference>
<comment type="caution">
    <text evidence="2">The sequence shown here is derived from an EMBL/GenBank/DDBJ whole genome shotgun (WGS) entry which is preliminary data.</text>
</comment>
<dbReference type="InterPro" id="IPR027417">
    <property type="entry name" value="P-loop_NTPase"/>
</dbReference>
<evidence type="ECO:0000313" key="2">
    <source>
        <dbReference type="EMBL" id="PPK88286.1"/>
    </source>
</evidence>
<reference evidence="2 3" key="1">
    <citation type="submission" date="2018-02" db="EMBL/GenBank/DDBJ databases">
        <title>Genomic Encyclopedia of Archaeal and Bacterial Type Strains, Phase II (KMG-II): from individual species to whole genera.</title>
        <authorList>
            <person name="Goeker M."/>
        </authorList>
    </citation>
    <scope>NUCLEOTIDE SEQUENCE [LARGE SCALE GENOMIC DNA]</scope>
    <source>
        <strain evidence="2 3">DSM 29526</strain>
    </source>
</reference>
<dbReference type="CDD" id="cd02042">
    <property type="entry name" value="ParAB_family"/>
    <property type="match status" value="1"/>
</dbReference>
<dbReference type="RefSeq" id="WP_104418842.1">
    <property type="nucleotide sequence ID" value="NZ_PTJC01000005.1"/>
</dbReference>
<evidence type="ECO:0000313" key="3">
    <source>
        <dbReference type="Proteomes" id="UP000237662"/>
    </source>
</evidence>
<accession>A0A2S6I9W2</accession>
<dbReference type="Gene3D" id="3.40.50.300">
    <property type="entry name" value="P-loop containing nucleotide triphosphate hydrolases"/>
    <property type="match status" value="1"/>
</dbReference>
<dbReference type="SUPFAM" id="SSF52540">
    <property type="entry name" value="P-loop containing nucleoside triphosphate hydrolases"/>
    <property type="match status" value="1"/>
</dbReference>